<proteinExistence type="predicted"/>
<organism evidence="2 3">
    <name type="scientific">Archangium gephyra</name>
    <dbReference type="NCBI Taxonomy" id="48"/>
    <lineage>
        <taxon>Bacteria</taxon>
        <taxon>Pseudomonadati</taxon>
        <taxon>Myxococcota</taxon>
        <taxon>Myxococcia</taxon>
        <taxon>Myxococcales</taxon>
        <taxon>Cystobacterineae</taxon>
        <taxon>Archangiaceae</taxon>
        <taxon>Archangium</taxon>
    </lineage>
</organism>
<keyword evidence="1" id="KW-0472">Membrane</keyword>
<dbReference type="Pfam" id="PF07136">
    <property type="entry name" value="DUF1385"/>
    <property type="match status" value="1"/>
</dbReference>
<evidence type="ECO:0000313" key="3">
    <source>
        <dbReference type="Proteomes" id="UP000249061"/>
    </source>
</evidence>
<reference evidence="2 3" key="1">
    <citation type="submission" date="2017-08" db="EMBL/GenBank/DDBJ databases">
        <title>Infants hospitalized years apart are colonized by the same room-sourced microbial strains.</title>
        <authorList>
            <person name="Brooks B."/>
            <person name="Olm M.R."/>
            <person name="Firek B.A."/>
            <person name="Baker R."/>
            <person name="Thomas B.C."/>
            <person name="Morowitz M.J."/>
            <person name="Banfield J.F."/>
        </authorList>
    </citation>
    <scope>NUCLEOTIDE SEQUENCE [LARGE SCALE GENOMIC DNA]</scope>
    <source>
        <strain evidence="2">S2_003_000_R2_14</strain>
    </source>
</reference>
<comment type="caution">
    <text evidence="2">The sequence shown here is derived from an EMBL/GenBank/DDBJ whole genome shotgun (WGS) entry which is preliminary data.</text>
</comment>
<dbReference type="Proteomes" id="UP000249061">
    <property type="component" value="Unassembled WGS sequence"/>
</dbReference>
<dbReference type="PANTHER" id="PTHR42867">
    <property type="entry name" value="MEMBRANE PROTEIN-RELATED"/>
    <property type="match status" value="1"/>
</dbReference>
<dbReference type="InterPro" id="IPR010787">
    <property type="entry name" value="DUF1385"/>
</dbReference>
<feature type="transmembrane region" description="Helical" evidence="1">
    <location>
        <begin position="243"/>
        <end position="262"/>
    </location>
</feature>
<feature type="transmembrane region" description="Helical" evidence="1">
    <location>
        <begin position="274"/>
        <end position="292"/>
    </location>
</feature>
<feature type="transmembrane region" description="Helical" evidence="1">
    <location>
        <begin position="174"/>
        <end position="196"/>
    </location>
</feature>
<protein>
    <recommendedName>
        <fullName evidence="4">DUF1385 domain-containing protein</fullName>
    </recommendedName>
</protein>
<accession>A0A2W5U158</accession>
<dbReference type="AlphaFoldDB" id="A0A2W5U158"/>
<gene>
    <name evidence="2" type="ORF">DI536_03030</name>
</gene>
<sequence>MSNSGAGPRQPYIGGQAVIEGVMMRSPKSFVVAVRRHVGGIAIREQKWEQLAPGLKFLRWPIFRGALVLAESLHNGFSALKFSSEHGLPPEEGSKKSSISASTLLAFMMGSVIAAADSEPAPPSAPSPEPRKGGSDFMLALSTVVMMVFFIGLPHALTWLVGKAIGPSFDTTSFAFHLVDGVFRVAILVGYMFVLSKTEDAKTLFRYHGAEHKAIWTYESYKPLTVDNAKPFTTQHPRCGTSFLFIVVGVAVLMHVILLPFVPRLHPNDLVNQLLMILIKVPMAFPIAGIAYELQRWSAMDSCPRFIKSLTRPGVWLQGITTQPPTDSQQEVALLSLDRALAREEGKPKSADGVTLYGTFAEAAA</sequence>
<feature type="transmembrane region" description="Helical" evidence="1">
    <location>
        <begin position="137"/>
        <end position="162"/>
    </location>
</feature>
<keyword evidence="1" id="KW-0812">Transmembrane</keyword>
<evidence type="ECO:0000256" key="1">
    <source>
        <dbReference type="SAM" id="Phobius"/>
    </source>
</evidence>
<evidence type="ECO:0008006" key="4">
    <source>
        <dbReference type="Google" id="ProtNLM"/>
    </source>
</evidence>
<dbReference type="EMBL" id="QFQP01000002">
    <property type="protein sequence ID" value="PZR17315.1"/>
    <property type="molecule type" value="Genomic_DNA"/>
</dbReference>
<dbReference type="PANTHER" id="PTHR42867:SF1">
    <property type="entry name" value="MEMBRANE PROTEIN-RELATED"/>
    <property type="match status" value="1"/>
</dbReference>
<name>A0A2W5U158_9BACT</name>
<evidence type="ECO:0000313" key="2">
    <source>
        <dbReference type="EMBL" id="PZR17315.1"/>
    </source>
</evidence>
<keyword evidence="1" id="KW-1133">Transmembrane helix</keyword>